<protein>
    <submittedName>
        <fullName evidence="3">DUF862-domain-containing protein</fullName>
    </submittedName>
</protein>
<dbReference type="EMBL" id="WHVB01000014">
    <property type="protein sequence ID" value="KAF8476577.1"/>
    <property type="molecule type" value="Genomic_DNA"/>
</dbReference>
<dbReference type="OrthoDB" id="21221at2759"/>
<proteinExistence type="predicted"/>
<evidence type="ECO:0000313" key="3">
    <source>
        <dbReference type="EMBL" id="KAF8476577.1"/>
    </source>
</evidence>
<dbReference type="CDD" id="cd02947">
    <property type="entry name" value="TRX_family"/>
    <property type="match status" value="1"/>
</dbReference>
<gene>
    <name evidence="3" type="ORF">DFH94DRAFT_694694</name>
</gene>
<dbReference type="Pfam" id="PF08324">
    <property type="entry name" value="PUL"/>
    <property type="match status" value="1"/>
</dbReference>
<feature type="region of interest" description="Disordered" evidence="1">
    <location>
        <begin position="109"/>
        <end position="164"/>
    </location>
</feature>
<feature type="compositionally biased region" description="Pro residues" evidence="1">
    <location>
        <begin position="132"/>
        <end position="152"/>
    </location>
</feature>
<name>A0A9P5MRZ2_9AGAM</name>
<dbReference type="SUPFAM" id="SSF101447">
    <property type="entry name" value="Formin homology 2 domain (FH2 domain)"/>
    <property type="match status" value="1"/>
</dbReference>
<keyword evidence="4" id="KW-1185">Reference proteome</keyword>
<dbReference type="InterPro" id="IPR011989">
    <property type="entry name" value="ARM-like"/>
</dbReference>
<sequence length="536" mass="59200">MAWSEQCPRNLLECKFTAYGIPPFVVFNKEIFHGRGIEITAPIQHGRPLQVIDMGETALDEQIFDEYLGRRGYEGPLYCQQDLPADFLSTPLGAALRPTIDVMSGQRSTTTIVPPYQPSPNNQPTNHHHDPSLPPPPPPPPPPPSYKPPPIVPQAHRPTRATARTRQRMIEPVFEELARSKGQGQQQQVTFVKVDLGVGMGSMVAHEYGVAATPTLGFFLDGKKELKGVNAPEWRTQVDLLLYKFLVVRATSDGLDAFLQLIRTNHWTSRLFLLSLPNPSYGVPSLANPSKIKEDLAQEIFPWFKKRYTALVADLPAASMFPLFDVWRLAILELTIAQVTLTPLVKALNANSESVSSSPRATLLTPLRLTTNALGTPLSRSLLSRGAQEARVSLTSVLVQTLLHQDRLVRVTTASLSFNVGAWVHKGRVARIKGEEVMDGIRADEEDGEWKVELVSAVAEALAGKEESEDAVHRLTATLAFLIRLSPLYEDQLVPLLNVLRVGETSKGKLAEDGKLKVRKEIRALVGEVADRLCNV</sequence>
<evidence type="ECO:0000256" key="1">
    <source>
        <dbReference type="SAM" id="MobiDB-lite"/>
    </source>
</evidence>
<evidence type="ECO:0000259" key="2">
    <source>
        <dbReference type="PROSITE" id="PS51396"/>
    </source>
</evidence>
<comment type="caution">
    <text evidence="3">The sequence shown here is derived from an EMBL/GenBank/DDBJ whole genome shotgun (WGS) entry which is preliminary data.</text>
</comment>
<accession>A0A9P5MRZ2</accession>
<evidence type="ECO:0000313" key="4">
    <source>
        <dbReference type="Proteomes" id="UP000759537"/>
    </source>
</evidence>
<dbReference type="InterPro" id="IPR036249">
    <property type="entry name" value="Thioredoxin-like_sf"/>
</dbReference>
<dbReference type="AlphaFoldDB" id="A0A9P5MRZ2"/>
<reference evidence="3" key="1">
    <citation type="submission" date="2019-10" db="EMBL/GenBank/DDBJ databases">
        <authorList>
            <consortium name="DOE Joint Genome Institute"/>
            <person name="Kuo A."/>
            <person name="Miyauchi S."/>
            <person name="Kiss E."/>
            <person name="Drula E."/>
            <person name="Kohler A."/>
            <person name="Sanchez-Garcia M."/>
            <person name="Andreopoulos B."/>
            <person name="Barry K.W."/>
            <person name="Bonito G."/>
            <person name="Buee M."/>
            <person name="Carver A."/>
            <person name="Chen C."/>
            <person name="Cichocki N."/>
            <person name="Clum A."/>
            <person name="Culley D."/>
            <person name="Crous P.W."/>
            <person name="Fauchery L."/>
            <person name="Girlanda M."/>
            <person name="Hayes R."/>
            <person name="Keri Z."/>
            <person name="LaButti K."/>
            <person name="Lipzen A."/>
            <person name="Lombard V."/>
            <person name="Magnuson J."/>
            <person name="Maillard F."/>
            <person name="Morin E."/>
            <person name="Murat C."/>
            <person name="Nolan M."/>
            <person name="Ohm R."/>
            <person name="Pangilinan J."/>
            <person name="Pereira M."/>
            <person name="Perotto S."/>
            <person name="Peter M."/>
            <person name="Riley R."/>
            <person name="Sitrit Y."/>
            <person name="Stielow B."/>
            <person name="Szollosi G."/>
            <person name="Zifcakova L."/>
            <person name="Stursova M."/>
            <person name="Spatafora J.W."/>
            <person name="Tedersoo L."/>
            <person name="Vaario L.-M."/>
            <person name="Yamada A."/>
            <person name="Yan M."/>
            <person name="Wang P."/>
            <person name="Xu J."/>
            <person name="Bruns T."/>
            <person name="Baldrian P."/>
            <person name="Vilgalys R."/>
            <person name="Henrissat B."/>
            <person name="Grigoriev I.V."/>
            <person name="Hibbett D."/>
            <person name="Nagy L.G."/>
            <person name="Martin F.M."/>
        </authorList>
    </citation>
    <scope>NUCLEOTIDE SEQUENCE</scope>
    <source>
        <strain evidence="3">Prilba</strain>
    </source>
</reference>
<dbReference type="Proteomes" id="UP000759537">
    <property type="component" value="Unassembled WGS sequence"/>
</dbReference>
<dbReference type="PROSITE" id="PS51396">
    <property type="entry name" value="PUL"/>
    <property type="match status" value="1"/>
</dbReference>
<dbReference type="Gene3D" id="3.40.30.10">
    <property type="entry name" value="Glutaredoxin"/>
    <property type="match status" value="1"/>
</dbReference>
<organism evidence="3 4">
    <name type="scientific">Russula ochroleuca</name>
    <dbReference type="NCBI Taxonomy" id="152965"/>
    <lineage>
        <taxon>Eukaryota</taxon>
        <taxon>Fungi</taxon>
        <taxon>Dikarya</taxon>
        <taxon>Basidiomycota</taxon>
        <taxon>Agaricomycotina</taxon>
        <taxon>Agaricomycetes</taxon>
        <taxon>Russulales</taxon>
        <taxon>Russulaceae</taxon>
        <taxon>Russula</taxon>
    </lineage>
</organism>
<dbReference type="Gene3D" id="1.25.10.10">
    <property type="entry name" value="Leucine-rich Repeat Variant"/>
    <property type="match status" value="1"/>
</dbReference>
<dbReference type="SUPFAM" id="SSF52833">
    <property type="entry name" value="Thioredoxin-like"/>
    <property type="match status" value="1"/>
</dbReference>
<dbReference type="InterPro" id="IPR013535">
    <property type="entry name" value="PUL_dom"/>
</dbReference>
<feature type="domain" description="PUL" evidence="2">
    <location>
        <begin position="233"/>
        <end position="529"/>
    </location>
</feature>
<reference evidence="3" key="2">
    <citation type="journal article" date="2020" name="Nat. Commun.">
        <title>Large-scale genome sequencing of mycorrhizal fungi provides insights into the early evolution of symbiotic traits.</title>
        <authorList>
            <person name="Miyauchi S."/>
            <person name="Kiss E."/>
            <person name="Kuo A."/>
            <person name="Drula E."/>
            <person name="Kohler A."/>
            <person name="Sanchez-Garcia M."/>
            <person name="Morin E."/>
            <person name="Andreopoulos B."/>
            <person name="Barry K.W."/>
            <person name="Bonito G."/>
            <person name="Buee M."/>
            <person name="Carver A."/>
            <person name="Chen C."/>
            <person name="Cichocki N."/>
            <person name="Clum A."/>
            <person name="Culley D."/>
            <person name="Crous P.W."/>
            <person name="Fauchery L."/>
            <person name="Girlanda M."/>
            <person name="Hayes R.D."/>
            <person name="Keri Z."/>
            <person name="LaButti K."/>
            <person name="Lipzen A."/>
            <person name="Lombard V."/>
            <person name="Magnuson J."/>
            <person name="Maillard F."/>
            <person name="Murat C."/>
            <person name="Nolan M."/>
            <person name="Ohm R.A."/>
            <person name="Pangilinan J."/>
            <person name="Pereira M.F."/>
            <person name="Perotto S."/>
            <person name="Peter M."/>
            <person name="Pfister S."/>
            <person name="Riley R."/>
            <person name="Sitrit Y."/>
            <person name="Stielow J.B."/>
            <person name="Szollosi G."/>
            <person name="Zifcakova L."/>
            <person name="Stursova M."/>
            <person name="Spatafora J.W."/>
            <person name="Tedersoo L."/>
            <person name="Vaario L.M."/>
            <person name="Yamada A."/>
            <person name="Yan M."/>
            <person name="Wang P."/>
            <person name="Xu J."/>
            <person name="Bruns T."/>
            <person name="Baldrian P."/>
            <person name="Vilgalys R."/>
            <person name="Dunand C."/>
            <person name="Henrissat B."/>
            <person name="Grigoriev I.V."/>
            <person name="Hibbett D."/>
            <person name="Nagy L.G."/>
            <person name="Martin F.M."/>
        </authorList>
    </citation>
    <scope>NUCLEOTIDE SEQUENCE</scope>
    <source>
        <strain evidence="3">Prilba</strain>
    </source>
</reference>